<dbReference type="OrthoDB" id="2831072at2759"/>
<dbReference type="PANTHER" id="PTHR21660:SF1">
    <property type="entry name" value="ACYL-COENZYME A THIOESTERASE 13"/>
    <property type="match status" value="1"/>
</dbReference>
<dbReference type="AlphaFoldDB" id="A0A9P8YIV1"/>
<evidence type="ECO:0000256" key="1">
    <source>
        <dbReference type="ARBA" id="ARBA00008324"/>
    </source>
</evidence>
<dbReference type="Gene3D" id="3.10.129.10">
    <property type="entry name" value="Hotdog Thioesterase"/>
    <property type="match status" value="1"/>
</dbReference>
<feature type="region of interest" description="Disordered" evidence="3">
    <location>
        <begin position="1"/>
        <end position="39"/>
    </location>
</feature>
<protein>
    <submittedName>
        <fullName evidence="5">HotDog domain-containing protein</fullName>
    </submittedName>
</protein>
<feature type="domain" description="Thioesterase" evidence="4">
    <location>
        <begin position="86"/>
        <end position="159"/>
    </location>
</feature>
<dbReference type="SUPFAM" id="SSF54637">
    <property type="entry name" value="Thioesterase/thiol ester dehydrase-isomerase"/>
    <property type="match status" value="1"/>
</dbReference>
<accession>A0A9P8YIV1</accession>
<dbReference type="InterPro" id="IPR006683">
    <property type="entry name" value="Thioestr_dom"/>
</dbReference>
<dbReference type="Pfam" id="PF03061">
    <property type="entry name" value="4HBT"/>
    <property type="match status" value="1"/>
</dbReference>
<keyword evidence="2" id="KW-0378">Hydrolase</keyword>
<dbReference type="PANTHER" id="PTHR21660">
    <property type="entry name" value="THIOESTERASE SUPERFAMILY MEMBER-RELATED"/>
    <property type="match status" value="1"/>
</dbReference>
<dbReference type="CDD" id="cd03443">
    <property type="entry name" value="PaaI_thioesterase"/>
    <property type="match status" value="1"/>
</dbReference>
<dbReference type="InterPro" id="IPR039298">
    <property type="entry name" value="ACOT13"/>
</dbReference>
<evidence type="ECO:0000259" key="4">
    <source>
        <dbReference type="Pfam" id="PF03061"/>
    </source>
</evidence>
<evidence type="ECO:0000256" key="3">
    <source>
        <dbReference type="SAM" id="MobiDB-lite"/>
    </source>
</evidence>
<organism evidence="5 6">
    <name type="scientific">Microdochium trichocladiopsis</name>
    <dbReference type="NCBI Taxonomy" id="1682393"/>
    <lineage>
        <taxon>Eukaryota</taxon>
        <taxon>Fungi</taxon>
        <taxon>Dikarya</taxon>
        <taxon>Ascomycota</taxon>
        <taxon>Pezizomycotina</taxon>
        <taxon>Sordariomycetes</taxon>
        <taxon>Xylariomycetidae</taxon>
        <taxon>Xylariales</taxon>
        <taxon>Microdochiaceae</taxon>
        <taxon>Microdochium</taxon>
    </lineage>
</organism>
<evidence type="ECO:0000313" key="6">
    <source>
        <dbReference type="Proteomes" id="UP000756346"/>
    </source>
</evidence>
<sequence>MASKGPDVSGKRNGKPTKPGSPSYDKPGPELIQQWLDRGKDPDPEYQNWMSSILPHLTLESHSADGPHPAVTLRFAVKPEHCNDLNNMHGGCTATLFDFATTMPIMLISKPGFWEYLGVSRTLNTTYLRPIPCGTSIIVEADILQIGKRMTTTRGSMHAINEDGSKGAVLAVCEHGKACVDPPKM</sequence>
<proteinExistence type="inferred from homology"/>
<name>A0A9P8YIV1_9PEZI</name>
<comment type="caution">
    <text evidence="5">The sequence shown here is derived from an EMBL/GenBank/DDBJ whole genome shotgun (WGS) entry which is preliminary data.</text>
</comment>
<keyword evidence="6" id="KW-1185">Reference proteome</keyword>
<dbReference type="InterPro" id="IPR029069">
    <property type="entry name" value="HotDog_dom_sf"/>
</dbReference>
<dbReference type="Proteomes" id="UP000756346">
    <property type="component" value="Unassembled WGS sequence"/>
</dbReference>
<evidence type="ECO:0000313" key="5">
    <source>
        <dbReference type="EMBL" id="KAH7039835.1"/>
    </source>
</evidence>
<evidence type="ECO:0000256" key="2">
    <source>
        <dbReference type="ARBA" id="ARBA00022801"/>
    </source>
</evidence>
<dbReference type="GO" id="GO:0047617">
    <property type="term" value="F:fatty acyl-CoA hydrolase activity"/>
    <property type="evidence" value="ECO:0007669"/>
    <property type="project" value="InterPro"/>
</dbReference>
<dbReference type="GeneID" id="70180917"/>
<dbReference type="EMBL" id="JAGTJQ010000001">
    <property type="protein sequence ID" value="KAH7039835.1"/>
    <property type="molecule type" value="Genomic_DNA"/>
</dbReference>
<dbReference type="RefSeq" id="XP_046017890.1">
    <property type="nucleotide sequence ID" value="XM_046151371.1"/>
</dbReference>
<comment type="similarity">
    <text evidence="1">Belongs to the thioesterase PaaI family.</text>
</comment>
<gene>
    <name evidence="5" type="ORF">B0I36DRAFT_2753</name>
</gene>
<reference evidence="5" key="1">
    <citation type="journal article" date="2021" name="Nat. Commun.">
        <title>Genetic determinants of endophytism in the Arabidopsis root mycobiome.</title>
        <authorList>
            <person name="Mesny F."/>
            <person name="Miyauchi S."/>
            <person name="Thiergart T."/>
            <person name="Pickel B."/>
            <person name="Atanasova L."/>
            <person name="Karlsson M."/>
            <person name="Huettel B."/>
            <person name="Barry K.W."/>
            <person name="Haridas S."/>
            <person name="Chen C."/>
            <person name="Bauer D."/>
            <person name="Andreopoulos W."/>
            <person name="Pangilinan J."/>
            <person name="LaButti K."/>
            <person name="Riley R."/>
            <person name="Lipzen A."/>
            <person name="Clum A."/>
            <person name="Drula E."/>
            <person name="Henrissat B."/>
            <person name="Kohler A."/>
            <person name="Grigoriev I.V."/>
            <person name="Martin F.M."/>
            <person name="Hacquard S."/>
        </authorList>
    </citation>
    <scope>NUCLEOTIDE SEQUENCE</scope>
    <source>
        <strain evidence="5">MPI-CAGE-CH-0230</strain>
    </source>
</reference>